<comment type="caution">
    <text evidence="1">The sequence shown here is derived from an EMBL/GenBank/DDBJ whole genome shotgun (WGS) entry which is preliminary data.</text>
</comment>
<evidence type="ECO:0000313" key="2">
    <source>
        <dbReference type="Proteomes" id="UP000248329"/>
    </source>
</evidence>
<protein>
    <submittedName>
        <fullName evidence="1">Hydroxymethylbilane synthase</fullName>
    </submittedName>
</protein>
<gene>
    <name evidence="1" type="ORF">C4B59_06950</name>
</gene>
<accession>A0AC61L3I7</accession>
<reference evidence="1" key="1">
    <citation type="submission" date="2018-01" db="EMBL/GenBank/DDBJ databases">
        <authorList>
            <person name="Krukenberg V."/>
        </authorList>
    </citation>
    <scope>NUCLEOTIDE SEQUENCE</scope>
    <source>
        <strain evidence="1">E20ANME2</strain>
    </source>
</reference>
<proteinExistence type="predicted"/>
<organism evidence="1 2">
    <name type="scientific">Candidatus Methanogaster sp</name>
    <dbReference type="NCBI Taxonomy" id="3386292"/>
    <lineage>
        <taxon>Archaea</taxon>
        <taxon>Methanobacteriati</taxon>
        <taxon>Methanobacteriota</taxon>
        <taxon>Stenosarchaea group</taxon>
        <taxon>Methanomicrobia</taxon>
        <taxon>Methanosarcinales</taxon>
        <taxon>ANME-2 cluster</taxon>
        <taxon>Candidatus Methanogasteraceae</taxon>
        <taxon>Candidatus Methanogaster</taxon>
    </lineage>
</organism>
<name>A0AC61L3I7_9EURY</name>
<evidence type="ECO:0000313" key="1">
    <source>
        <dbReference type="EMBL" id="PXF60898.1"/>
    </source>
</evidence>
<sequence length="312" mass="33566">MIIGTRGSTLALAQADIVARELQKIGVETEVRTIKTHGDVVTDRPLHELSNIGGVGAFVREIDEHSLAADIDIAVHSMKDIPTIRPEQLTTAAILKRDPPYDVLITRAGDGDGDEGSTGIEDMPAGAVIGTSSLRRAAQLHRFRSDLDIIDLRGNINTRMRKLREGVYDGIILAEAGLVRLGWDIGFKRLNIDHFIPSANQGTIAVVTLANSGAGDAVHALDHSRTRIETEIERIVISVLGGGCDVPIGAFAEMVGGDRVRVRAEVLSLDGSRYERVDETIPVEGYAEHAERVGVELEAKGGGALVKEACRY</sequence>
<dbReference type="Proteomes" id="UP000248329">
    <property type="component" value="Unassembled WGS sequence"/>
</dbReference>
<dbReference type="EMBL" id="PQXF01000010">
    <property type="protein sequence ID" value="PXF60898.1"/>
    <property type="molecule type" value="Genomic_DNA"/>
</dbReference>